<name>A0A1I4CBE7_9RHOB</name>
<keyword evidence="1" id="KW-0812">Transmembrane</keyword>
<feature type="transmembrane region" description="Helical" evidence="1">
    <location>
        <begin position="20"/>
        <end position="39"/>
    </location>
</feature>
<organism evidence="2 3">
    <name type="scientific">Loktanella salsilacus</name>
    <dbReference type="NCBI Taxonomy" id="195913"/>
    <lineage>
        <taxon>Bacteria</taxon>
        <taxon>Pseudomonadati</taxon>
        <taxon>Pseudomonadota</taxon>
        <taxon>Alphaproteobacteria</taxon>
        <taxon>Rhodobacterales</taxon>
        <taxon>Roseobacteraceae</taxon>
        <taxon>Loktanella</taxon>
    </lineage>
</organism>
<keyword evidence="1" id="KW-0472">Membrane</keyword>
<evidence type="ECO:0000313" key="2">
    <source>
        <dbReference type="EMBL" id="SFK78093.1"/>
    </source>
</evidence>
<dbReference type="Proteomes" id="UP000199550">
    <property type="component" value="Unassembled WGS sequence"/>
</dbReference>
<dbReference type="EMBL" id="FOTF01000002">
    <property type="protein sequence ID" value="SFK78093.1"/>
    <property type="molecule type" value="Genomic_DNA"/>
</dbReference>
<evidence type="ECO:0000313" key="3">
    <source>
        <dbReference type="Proteomes" id="UP000199550"/>
    </source>
</evidence>
<sequence length="40" mass="4159">MMTPRKIHGVAAAAPRLTKIAAAILAAATCLPLLIYVLLT</sequence>
<accession>A0A1I4CBE7</accession>
<dbReference type="AlphaFoldDB" id="A0A1I4CBE7"/>
<protein>
    <submittedName>
        <fullName evidence="2">Uncharacterized protein</fullName>
    </submittedName>
</protein>
<keyword evidence="1" id="KW-1133">Transmembrane helix</keyword>
<evidence type="ECO:0000256" key="1">
    <source>
        <dbReference type="SAM" id="Phobius"/>
    </source>
</evidence>
<dbReference type="RefSeq" id="WP_392337329.1">
    <property type="nucleotide sequence ID" value="NZ_CAXYBM010000009.1"/>
</dbReference>
<gene>
    <name evidence="2" type="ORF">SAMN04488004_10249</name>
</gene>
<proteinExistence type="predicted"/>
<dbReference type="STRING" id="195913.SAMN04488004_10249"/>
<reference evidence="2 3" key="1">
    <citation type="submission" date="2016-10" db="EMBL/GenBank/DDBJ databases">
        <authorList>
            <person name="de Groot N.N."/>
        </authorList>
    </citation>
    <scope>NUCLEOTIDE SEQUENCE [LARGE SCALE GENOMIC DNA]</scope>
    <source>
        <strain evidence="2 3">DSM 16199</strain>
    </source>
</reference>
<keyword evidence="3" id="KW-1185">Reference proteome</keyword>